<dbReference type="EMBL" id="CAJVPW010001067">
    <property type="protein sequence ID" value="CAG8474405.1"/>
    <property type="molecule type" value="Genomic_DNA"/>
</dbReference>
<proteinExistence type="predicted"/>
<comment type="caution">
    <text evidence="1">The sequence shown here is derived from an EMBL/GenBank/DDBJ whole genome shotgun (WGS) entry which is preliminary data.</text>
</comment>
<evidence type="ECO:0000313" key="2">
    <source>
        <dbReference type="Proteomes" id="UP000789366"/>
    </source>
</evidence>
<accession>A0ACA9KHR0</accession>
<dbReference type="Proteomes" id="UP000789366">
    <property type="component" value="Unassembled WGS sequence"/>
</dbReference>
<gene>
    <name evidence="1" type="ORF">SPELUC_LOCUS1843</name>
</gene>
<reference evidence="1" key="1">
    <citation type="submission" date="2021-06" db="EMBL/GenBank/DDBJ databases">
        <authorList>
            <person name="Kallberg Y."/>
            <person name="Tangrot J."/>
            <person name="Rosling A."/>
        </authorList>
    </citation>
    <scope>NUCLEOTIDE SEQUENCE</scope>
    <source>
        <strain evidence="1">28 12/20/2015</strain>
    </source>
</reference>
<organism evidence="1 2">
    <name type="scientific">Cetraspora pellucida</name>
    <dbReference type="NCBI Taxonomy" id="1433469"/>
    <lineage>
        <taxon>Eukaryota</taxon>
        <taxon>Fungi</taxon>
        <taxon>Fungi incertae sedis</taxon>
        <taxon>Mucoromycota</taxon>
        <taxon>Glomeromycotina</taxon>
        <taxon>Glomeromycetes</taxon>
        <taxon>Diversisporales</taxon>
        <taxon>Gigasporaceae</taxon>
        <taxon>Cetraspora</taxon>
    </lineage>
</organism>
<evidence type="ECO:0000313" key="1">
    <source>
        <dbReference type="EMBL" id="CAG8474405.1"/>
    </source>
</evidence>
<protein>
    <submittedName>
        <fullName evidence="1">15622_t:CDS:1</fullName>
    </submittedName>
</protein>
<sequence length="178" mass="19971">MDAEAKISFEFSLKNCKHYAKIEIDDMSILLIKEDSRPTGDSLSHYASSTKNNLSIAEEAFSRTSVLAKMLGDDFGLGSPIAVSPLLESPDKSDKRQKSTTKEGKSLIVKKFIKELKYDSVNKGLIFAFQLSEDSYTYLYKEIIKTEADNDITSQKAQSKVDKEVKDQLSKEINDTTH</sequence>
<keyword evidence="2" id="KW-1185">Reference proteome</keyword>
<name>A0ACA9KHR0_9GLOM</name>